<dbReference type="Proteomes" id="UP000823960">
    <property type="component" value="Unassembled WGS sequence"/>
</dbReference>
<evidence type="ECO:0000313" key="2">
    <source>
        <dbReference type="EMBL" id="HIV10800.1"/>
    </source>
</evidence>
<evidence type="ECO:0000313" key="3">
    <source>
        <dbReference type="Proteomes" id="UP000823960"/>
    </source>
</evidence>
<dbReference type="InterPro" id="IPR014202">
    <property type="entry name" value="Spore_II_R"/>
</dbReference>
<reference evidence="2" key="2">
    <citation type="journal article" date="2021" name="PeerJ">
        <title>Extensive microbial diversity within the chicken gut microbiome revealed by metagenomics and culture.</title>
        <authorList>
            <person name="Gilroy R."/>
            <person name="Ravi A."/>
            <person name="Getino M."/>
            <person name="Pursley I."/>
            <person name="Horton D.L."/>
            <person name="Alikhan N.F."/>
            <person name="Baker D."/>
            <person name="Gharbi K."/>
            <person name="Hall N."/>
            <person name="Watson M."/>
            <person name="Adriaenssens E.M."/>
            <person name="Foster-Nyarko E."/>
            <person name="Jarju S."/>
            <person name="Secka A."/>
            <person name="Antonio M."/>
            <person name="Oren A."/>
            <person name="Chaudhuri R.R."/>
            <person name="La Ragione R."/>
            <person name="Hildebrand F."/>
            <person name="Pallen M.J."/>
        </authorList>
    </citation>
    <scope>NUCLEOTIDE SEQUENCE</scope>
    <source>
        <strain evidence="2">1370</strain>
    </source>
</reference>
<dbReference type="EMBL" id="DVOL01000047">
    <property type="protein sequence ID" value="HIV10800.1"/>
    <property type="molecule type" value="Genomic_DNA"/>
</dbReference>
<comment type="caution">
    <text evidence="2">The sequence shown here is derived from an EMBL/GenBank/DDBJ whole genome shotgun (WGS) entry which is preliminary data.</text>
</comment>
<name>A0A9D1NQ58_9FIRM</name>
<feature type="signal peptide" evidence="1">
    <location>
        <begin position="1"/>
        <end position="18"/>
    </location>
</feature>
<dbReference type="AlphaFoldDB" id="A0A9D1NQ58"/>
<sequence length="207" mass="23332">MKKLLYSFGIALFVLAVAGSVSEGQEVRSLADKLLRIHVIADSDCEEAQSEKLAARDAVIGYLEKRLKEAGAGSKQEVMTLLSMESERISRLVLESIDREDEPGYVDISIETAYANRREYDGFTLPAGEYDCLCIRLGDAKGKNWWCVLYPSLCISGSSRLEDIKVLTDEELAIICEPEEFKYKIFCFELFERIKAFFKGSQRLTQG</sequence>
<proteinExistence type="predicted"/>
<evidence type="ECO:0000256" key="1">
    <source>
        <dbReference type="SAM" id="SignalP"/>
    </source>
</evidence>
<protein>
    <submittedName>
        <fullName evidence="2">Stage II sporulation protein R</fullName>
    </submittedName>
</protein>
<keyword evidence="1" id="KW-0732">Signal</keyword>
<accession>A0A9D1NQ58</accession>
<reference evidence="2" key="1">
    <citation type="submission" date="2020-10" db="EMBL/GenBank/DDBJ databases">
        <authorList>
            <person name="Gilroy R."/>
        </authorList>
    </citation>
    <scope>NUCLEOTIDE SEQUENCE</scope>
    <source>
        <strain evidence="2">1370</strain>
    </source>
</reference>
<gene>
    <name evidence="2" type="ORF">IAD28_03785</name>
</gene>
<organism evidence="2 3">
    <name type="scientific">Candidatus Faeciplasma avium</name>
    <dbReference type="NCBI Taxonomy" id="2840798"/>
    <lineage>
        <taxon>Bacteria</taxon>
        <taxon>Bacillati</taxon>
        <taxon>Bacillota</taxon>
        <taxon>Clostridia</taxon>
        <taxon>Eubacteriales</taxon>
        <taxon>Oscillospiraceae</taxon>
        <taxon>Oscillospiraceae incertae sedis</taxon>
        <taxon>Candidatus Faeciplasma</taxon>
    </lineage>
</organism>
<dbReference type="Pfam" id="PF09551">
    <property type="entry name" value="Spore_II_R"/>
    <property type="match status" value="1"/>
</dbReference>
<feature type="chain" id="PRO_5039610241" evidence="1">
    <location>
        <begin position="19"/>
        <end position="207"/>
    </location>
</feature>